<gene>
    <name evidence="2" type="ORF">GIV68_21700</name>
</gene>
<feature type="domain" description="Metallo-beta-lactamase" evidence="1">
    <location>
        <begin position="12"/>
        <end position="81"/>
    </location>
</feature>
<evidence type="ECO:0000313" key="2">
    <source>
        <dbReference type="EMBL" id="MCF5547359.1"/>
    </source>
</evidence>
<evidence type="ECO:0000313" key="3">
    <source>
        <dbReference type="Proteomes" id="UP000814158"/>
    </source>
</evidence>
<dbReference type="InterPro" id="IPR052159">
    <property type="entry name" value="Competence_DNA_uptake"/>
</dbReference>
<name>A0ABS9GNR9_9PSED</name>
<dbReference type="InterPro" id="IPR036866">
    <property type="entry name" value="RibonucZ/Hydroxyglut_hydro"/>
</dbReference>
<dbReference type="Pfam" id="PF00753">
    <property type="entry name" value="Lactamase_B"/>
    <property type="match status" value="1"/>
</dbReference>
<evidence type="ECO:0000259" key="1">
    <source>
        <dbReference type="Pfam" id="PF00753"/>
    </source>
</evidence>
<dbReference type="InterPro" id="IPR001279">
    <property type="entry name" value="Metallo-B-lactamas"/>
</dbReference>
<sequence length="351" mass="39362">MALRLSILKADHGDCFLVSHREGNKSYNLLIDGGTASTFRRQTGAPGPLKLALDSLKSDGQQIDLAILTHIDSDHIGGLKRGFETKGYLSSITKKFWYNSSKLITDYVGVAEIPENFVYLRDISNPETSFRQAHSLEILLDKIGCWHKDLKMAGQKTQEGPFSLTILSPREEDIIKLAQAWPKELISPLTAGRSRDFSLSFSELLKNDRFVGDQTLPNRSSISFILETGCVKCLFLADAPDDVVVQTLKELGYTASNRLKVDLVKVSHHGSQFNTSPDFLSLIEPTSFLFSTNGRSHNHPDRITIARILHEHPDANLYFNYEETIKLTFSNTELTQHSQKISSIQYLDLCT</sequence>
<dbReference type="PANTHER" id="PTHR30619:SF1">
    <property type="entry name" value="RECOMBINATION PROTEIN 2"/>
    <property type="match status" value="1"/>
</dbReference>
<dbReference type="SUPFAM" id="SSF56281">
    <property type="entry name" value="Metallo-hydrolase/oxidoreductase"/>
    <property type="match status" value="1"/>
</dbReference>
<reference evidence="2 3" key="1">
    <citation type="submission" date="2019-11" db="EMBL/GenBank/DDBJ databases">
        <title>Epiphytic Pseudomonas syringae from cherry orchards.</title>
        <authorList>
            <person name="Hulin M.T."/>
        </authorList>
    </citation>
    <scope>NUCLEOTIDE SEQUENCE [LARGE SCALE GENOMIC DNA]</scope>
    <source>
        <strain evidence="2 3">PA-3-2A</strain>
    </source>
</reference>
<dbReference type="EMBL" id="WKAT01000057">
    <property type="protein sequence ID" value="MCF5547359.1"/>
    <property type="molecule type" value="Genomic_DNA"/>
</dbReference>
<dbReference type="PANTHER" id="PTHR30619">
    <property type="entry name" value="DNA INTERNALIZATION/COMPETENCE PROTEIN COMEC/REC2"/>
    <property type="match status" value="1"/>
</dbReference>
<proteinExistence type="predicted"/>
<comment type="caution">
    <text evidence="2">The sequence shown here is derived from an EMBL/GenBank/DDBJ whole genome shotgun (WGS) entry which is preliminary data.</text>
</comment>
<dbReference type="RefSeq" id="WP_236373470.1">
    <property type="nucleotide sequence ID" value="NZ_WKAT01000057.1"/>
</dbReference>
<keyword evidence="3" id="KW-1185">Reference proteome</keyword>
<dbReference type="Proteomes" id="UP000814158">
    <property type="component" value="Unassembled WGS sequence"/>
</dbReference>
<accession>A0ABS9GNR9</accession>
<organism evidence="2 3">
    <name type="scientific">Pseudomonas salomonii</name>
    <dbReference type="NCBI Taxonomy" id="191391"/>
    <lineage>
        <taxon>Bacteria</taxon>
        <taxon>Pseudomonadati</taxon>
        <taxon>Pseudomonadota</taxon>
        <taxon>Gammaproteobacteria</taxon>
        <taxon>Pseudomonadales</taxon>
        <taxon>Pseudomonadaceae</taxon>
        <taxon>Pseudomonas</taxon>
    </lineage>
</organism>
<dbReference type="Gene3D" id="3.60.15.10">
    <property type="entry name" value="Ribonuclease Z/Hydroxyacylglutathione hydrolase-like"/>
    <property type="match status" value="1"/>
</dbReference>
<protein>
    <submittedName>
        <fullName evidence="2">MBL fold metallo-hydrolase</fullName>
    </submittedName>
</protein>